<feature type="compositionally biased region" description="Low complexity" evidence="1">
    <location>
        <begin position="84"/>
        <end position="95"/>
    </location>
</feature>
<comment type="caution">
    <text evidence="3">The sequence shown here is derived from an EMBL/GenBank/DDBJ whole genome shotgun (WGS) entry which is preliminary data.</text>
</comment>
<feature type="compositionally biased region" description="Basic and acidic residues" evidence="1">
    <location>
        <begin position="202"/>
        <end position="215"/>
    </location>
</feature>
<feature type="compositionally biased region" description="Low complexity" evidence="1">
    <location>
        <begin position="143"/>
        <end position="191"/>
    </location>
</feature>
<sequence length="527" mass="58505">MAPPTIISNRSSRLISIYIVLMCILTITTHALDDSSAPISWQCTQHSLLPLPIWCHRVPRGGSIIEEHVPNNKNMQSDDATKGSSNYSSQRTSSSSLLPLIDTKTASLALRLTCETNRRLYRGTIGSTAADGRDASYKRSDKTTTASTAVDDSTASQHHDMQSPYHQQQHQYPQQYHHQQQEQGGQMMVPSSIPPEIPSVTEEERAEERLKEETTIFHSIEPWKPPSSGSSGSISASSSKEVDSSTSSRSGISRWGPDIEKYLDTLLCSIGLGTVDDDNDDATGKSSESPPSSSAETISSIVSTVRIPTINNNKNRSPMEDERQLILSLTLLYLDHSISLDTPRHLDPHTGRPWYPPCPQILPRTVHRLVLTAMIIATKTVRGSGSVGNDSLSLSNLLREAANKLLGDDDETYTVSVLDLEQMEQLMLHSLGADASGTSGQWQISVEDVQDFMRKWSETFYPQRLVAHDERNRSRMEKLERFWREKTGAFGGGHYNHHGQYGGDHGHGHSWNGVAAPDQYQQYEQQN</sequence>
<dbReference type="AlphaFoldDB" id="A0AAD8YDE8"/>
<feature type="region of interest" description="Disordered" evidence="1">
    <location>
        <begin position="67"/>
        <end position="95"/>
    </location>
</feature>
<organism evidence="3 4">
    <name type="scientific">Skeletonema marinoi</name>
    <dbReference type="NCBI Taxonomy" id="267567"/>
    <lineage>
        <taxon>Eukaryota</taxon>
        <taxon>Sar</taxon>
        <taxon>Stramenopiles</taxon>
        <taxon>Ochrophyta</taxon>
        <taxon>Bacillariophyta</taxon>
        <taxon>Coscinodiscophyceae</taxon>
        <taxon>Thalassiosirophycidae</taxon>
        <taxon>Thalassiosirales</taxon>
        <taxon>Skeletonemataceae</taxon>
        <taxon>Skeletonema</taxon>
        <taxon>Skeletonema marinoi-dohrnii complex</taxon>
    </lineage>
</organism>
<feature type="transmembrane region" description="Helical" evidence="2">
    <location>
        <begin position="12"/>
        <end position="32"/>
    </location>
</feature>
<keyword evidence="4" id="KW-1185">Reference proteome</keyword>
<evidence type="ECO:0000313" key="4">
    <source>
        <dbReference type="Proteomes" id="UP001224775"/>
    </source>
</evidence>
<feature type="region of interest" description="Disordered" evidence="1">
    <location>
        <begin position="128"/>
        <end position="255"/>
    </location>
</feature>
<feature type="region of interest" description="Disordered" evidence="1">
    <location>
        <begin position="275"/>
        <end position="300"/>
    </location>
</feature>
<evidence type="ECO:0000313" key="3">
    <source>
        <dbReference type="EMBL" id="KAK1742970.1"/>
    </source>
</evidence>
<protein>
    <submittedName>
        <fullName evidence="3">Uncharacterized protein</fullName>
    </submittedName>
</protein>
<dbReference type="Proteomes" id="UP001224775">
    <property type="component" value="Unassembled WGS sequence"/>
</dbReference>
<gene>
    <name evidence="3" type="ORF">QTG54_006567</name>
</gene>
<reference evidence="3" key="1">
    <citation type="submission" date="2023-06" db="EMBL/GenBank/DDBJ databases">
        <title>Survivors Of The Sea: Transcriptome response of Skeletonema marinoi to long-term dormancy.</title>
        <authorList>
            <person name="Pinder M.I.M."/>
            <person name="Kourtchenko O."/>
            <person name="Robertson E.K."/>
            <person name="Larsson T."/>
            <person name="Maumus F."/>
            <person name="Osuna-Cruz C.M."/>
            <person name="Vancaester E."/>
            <person name="Stenow R."/>
            <person name="Vandepoele K."/>
            <person name="Ploug H."/>
            <person name="Bruchert V."/>
            <person name="Godhe A."/>
            <person name="Topel M."/>
        </authorList>
    </citation>
    <scope>NUCLEOTIDE SEQUENCE</scope>
    <source>
        <strain evidence="3">R05AC</strain>
    </source>
</reference>
<evidence type="ECO:0000256" key="2">
    <source>
        <dbReference type="SAM" id="Phobius"/>
    </source>
</evidence>
<proteinExistence type="predicted"/>
<feature type="compositionally biased region" description="Low complexity" evidence="1">
    <location>
        <begin position="227"/>
        <end position="253"/>
    </location>
</feature>
<keyword evidence="2" id="KW-0472">Membrane</keyword>
<evidence type="ECO:0000256" key="1">
    <source>
        <dbReference type="SAM" id="MobiDB-lite"/>
    </source>
</evidence>
<feature type="compositionally biased region" description="Low complexity" evidence="1">
    <location>
        <begin position="286"/>
        <end position="300"/>
    </location>
</feature>
<feature type="compositionally biased region" description="Basic and acidic residues" evidence="1">
    <location>
        <begin position="131"/>
        <end position="142"/>
    </location>
</feature>
<keyword evidence="2" id="KW-1133">Transmembrane helix</keyword>
<dbReference type="EMBL" id="JATAAI010000010">
    <property type="protein sequence ID" value="KAK1742970.1"/>
    <property type="molecule type" value="Genomic_DNA"/>
</dbReference>
<name>A0AAD8YDE8_9STRA</name>
<keyword evidence="2" id="KW-0812">Transmembrane</keyword>
<accession>A0AAD8YDE8</accession>